<dbReference type="PROSITE" id="PS51755">
    <property type="entry name" value="OMPR_PHOB"/>
    <property type="match status" value="1"/>
</dbReference>
<dbReference type="Proteomes" id="UP001609376">
    <property type="component" value="Unassembled WGS sequence"/>
</dbReference>
<dbReference type="PANTHER" id="PTHR48111:SF4">
    <property type="entry name" value="DNA-BINDING DUAL TRANSCRIPTIONAL REGULATOR OMPR"/>
    <property type="match status" value="1"/>
</dbReference>
<evidence type="ECO:0000259" key="8">
    <source>
        <dbReference type="PROSITE" id="PS50110"/>
    </source>
</evidence>
<dbReference type="InterPro" id="IPR001867">
    <property type="entry name" value="OmpR/PhoB-type_DNA-bd"/>
</dbReference>
<proteinExistence type="predicted"/>
<dbReference type="EMBL" id="JBIMPR010000002">
    <property type="protein sequence ID" value="MFH5773267.1"/>
    <property type="molecule type" value="Genomic_DNA"/>
</dbReference>
<feature type="domain" description="Response regulatory" evidence="8">
    <location>
        <begin position="5"/>
        <end position="118"/>
    </location>
</feature>
<dbReference type="SMART" id="SM00448">
    <property type="entry name" value="REC"/>
    <property type="match status" value="1"/>
</dbReference>
<dbReference type="PANTHER" id="PTHR48111">
    <property type="entry name" value="REGULATOR OF RPOS"/>
    <property type="match status" value="1"/>
</dbReference>
<evidence type="ECO:0000313" key="11">
    <source>
        <dbReference type="Proteomes" id="UP001609376"/>
    </source>
</evidence>
<evidence type="ECO:0000256" key="2">
    <source>
        <dbReference type="ARBA" id="ARBA00023012"/>
    </source>
</evidence>
<dbReference type="CDD" id="cd00383">
    <property type="entry name" value="trans_reg_C"/>
    <property type="match status" value="1"/>
</dbReference>
<evidence type="ECO:0000256" key="6">
    <source>
        <dbReference type="PROSITE-ProRule" id="PRU00169"/>
    </source>
</evidence>
<dbReference type="InterPro" id="IPR039420">
    <property type="entry name" value="WalR-like"/>
</dbReference>
<protein>
    <submittedName>
        <fullName evidence="10">Response regulator transcription factor</fullName>
    </submittedName>
</protein>
<dbReference type="InterPro" id="IPR016032">
    <property type="entry name" value="Sig_transdc_resp-reg_C-effctor"/>
</dbReference>
<dbReference type="PROSITE" id="PS50110">
    <property type="entry name" value="RESPONSE_REGULATORY"/>
    <property type="match status" value="1"/>
</dbReference>
<feature type="modified residue" description="4-aspartylphosphate" evidence="6">
    <location>
        <position position="54"/>
    </location>
</feature>
<keyword evidence="3" id="KW-0805">Transcription regulation</keyword>
<feature type="domain" description="OmpR/PhoB-type" evidence="9">
    <location>
        <begin position="126"/>
        <end position="221"/>
    </location>
</feature>
<dbReference type="Gene3D" id="6.10.250.690">
    <property type="match status" value="1"/>
</dbReference>
<evidence type="ECO:0000313" key="10">
    <source>
        <dbReference type="EMBL" id="MFH5773267.1"/>
    </source>
</evidence>
<evidence type="ECO:0000256" key="5">
    <source>
        <dbReference type="ARBA" id="ARBA00023163"/>
    </source>
</evidence>
<comment type="caution">
    <text evidence="10">The sequence shown here is derived from an EMBL/GenBank/DDBJ whole genome shotgun (WGS) entry which is preliminary data.</text>
</comment>
<dbReference type="InterPro" id="IPR036388">
    <property type="entry name" value="WH-like_DNA-bd_sf"/>
</dbReference>
<dbReference type="SMART" id="SM00862">
    <property type="entry name" value="Trans_reg_C"/>
    <property type="match status" value="1"/>
</dbReference>
<evidence type="ECO:0000256" key="4">
    <source>
        <dbReference type="ARBA" id="ARBA00023125"/>
    </source>
</evidence>
<dbReference type="Pfam" id="PF00486">
    <property type="entry name" value="Trans_reg_C"/>
    <property type="match status" value="1"/>
</dbReference>
<sequence>MLRARILIAEDEPDFASALAEFLQDLGYQTEIVATGIALDAALRASPRDLILLDLGLPGRTGFDLLDDSDLIGRAAVIVLTGNSDAVERIVGLEAGADDYLVKPVDLRELAARIGSVLARRLGRQRQIVSFENASADLTAARILYPDGLTAPLSPGEVALIRTFAENPHRVLDRDQLLELAPAETTEALDRAIDSRIARLRRKLGTAQIVTLRGRGFRYEPD</sequence>
<dbReference type="Gene3D" id="1.10.10.10">
    <property type="entry name" value="Winged helix-like DNA-binding domain superfamily/Winged helix DNA-binding domain"/>
    <property type="match status" value="1"/>
</dbReference>
<evidence type="ECO:0000256" key="3">
    <source>
        <dbReference type="ARBA" id="ARBA00023015"/>
    </source>
</evidence>
<evidence type="ECO:0000256" key="1">
    <source>
        <dbReference type="ARBA" id="ARBA00022553"/>
    </source>
</evidence>
<dbReference type="Pfam" id="PF00072">
    <property type="entry name" value="Response_reg"/>
    <property type="match status" value="1"/>
</dbReference>
<dbReference type="RefSeq" id="WP_395131883.1">
    <property type="nucleotide sequence ID" value="NZ_JBIMPR010000002.1"/>
</dbReference>
<keyword evidence="2" id="KW-0902">Two-component regulatory system</keyword>
<feature type="DNA-binding region" description="OmpR/PhoB-type" evidence="7">
    <location>
        <begin position="126"/>
        <end position="221"/>
    </location>
</feature>
<accession>A0ABW7LK32</accession>
<dbReference type="Gene3D" id="3.40.50.2300">
    <property type="match status" value="1"/>
</dbReference>
<reference evidence="10 11" key="1">
    <citation type="submission" date="2024-10" db="EMBL/GenBank/DDBJ databases">
        <title>Paracoccus drimophilus sp. nov., a novel bacterium from corn roots in Hunan.</title>
        <authorList>
            <person name="Li X."/>
        </authorList>
    </citation>
    <scope>NUCLEOTIDE SEQUENCE [LARGE SCALE GENOMIC DNA]</scope>
    <source>
        <strain evidence="10 11">NGMCC 1.201697</strain>
    </source>
</reference>
<name>A0ABW7LK32_9RHOB</name>
<keyword evidence="5" id="KW-0804">Transcription</keyword>
<evidence type="ECO:0000256" key="7">
    <source>
        <dbReference type="PROSITE-ProRule" id="PRU01091"/>
    </source>
</evidence>
<dbReference type="SUPFAM" id="SSF52172">
    <property type="entry name" value="CheY-like"/>
    <property type="match status" value="1"/>
</dbReference>
<keyword evidence="1 6" id="KW-0597">Phosphoprotein</keyword>
<keyword evidence="4 7" id="KW-0238">DNA-binding</keyword>
<keyword evidence="11" id="KW-1185">Reference proteome</keyword>
<gene>
    <name evidence="10" type="ORF">ACHFJ0_03385</name>
</gene>
<evidence type="ECO:0000259" key="9">
    <source>
        <dbReference type="PROSITE" id="PS51755"/>
    </source>
</evidence>
<dbReference type="InterPro" id="IPR001789">
    <property type="entry name" value="Sig_transdc_resp-reg_receiver"/>
</dbReference>
<organism evidence="10 11">
    <name type="scientific">Paracoccus broussonetiae subsp. drimophilus</name>
    <dbReference type="NCBI Taxonomy" id="3373869"/>
    <lineage>
        <taxon>Bacteria</taxon>
        <taxon>Pseudomonadati</taxon>
        <taxon>Pseudomonadota</taxon>
        <taxon>Alphaproteobacteria</taxon>
        <taxon>Rhodobacterales</taxon>
        <taxon>Paracoccaceae</taxon>
        <taxon>Paracoccus</taxon>
        <taxon>Paracoccus broussonetiae</taxon>
    </lineage>
</organism>
<dbReference type="SUPFAM" id="SSF46894">
    <property type="entry name" value="C-terminal effector domain of the bipartite response regulators"/>
    <property type="match status" value="1"/>
</dbReference>
<dbReference type="InterPro" id="IPR011006">
    <property type="entry name" value="CheY-like_superfamily"/>
</dbReference>